<dbReference type="EMBL" id="SBKU01000009">
    <property type="protein sequence ID" value="RYQ67439.1"/>
    <property type="molecule type" value="Genomic_DNA"/>
</dbReference>
<reference evidence="5 6" key="1">
    <citation type="submission" date="2019-01" db="EMBL/GenBank/DDBJ databases">
        <title>Unveiling genomic diversity among members of the Bifidobacterium pseudolongum species, a widely distributed gut commensal of the animal kingdom.</title>
        <authorList>
            <person name="Lugli G.A."/>
            <person name="Duranti S."/>
            <person name="Albert K."/>
            <person name="Mancabelli L."/>
            <person name="Napoli S."/>
            <person name="Viappiani A."/>
            <person name="Anzalone R."/>
            <person name="Longhi G."/>
            <person name="Milani C."/>
            <person name="Turroni F."/>
            <person name="Alessandri G."/>
            <person name="Sela D.A."/>
            <person name="Van Sinderen D."/>
            <person name="Ventura M."/>
        </authorList>
    </citation>
    <scope>NUCLEOTIDE SEQUENCE [LARGE SCALE GENOMIC DNA]</scope>
    <source>
        <strain evidence="5 6">2072B</strain>
    </source>
</reference>
<dbReference type="GO" id="GO:0016757">
    <property type="term" value="F:glycosyltransferase activity"/>
    <property type="evidence" value="ECO:0007669"/>
    <property type="project" value="UniProtKB-KW"/>
</dbReference>
<keyword evidence="1" id="KW-0328">Glycosyltransferase</keyword>
<evidence type="ECO:0000313" key="6">
    <source>
        <dbReference type="Proteomes" id="UP000293268"/>
    </source>
</evidence>
<name>A0A4Q5BAV2_9BIFI</name>
<dbReference type="InterPro" id="IPR001296">
    <property type="entry name" value="Glyco_trans_1"/>
</dbReference>
<protein>
    <submittedName>
        <fullName evidence="5">Glycosyl transferase</fullName>
    </submittedName>
</protein>
<evidence type="ECO:0000259" key="3">
    <source>
        <dbReference type="Pfam" id="PF00534"/>
    </source>
</evidence>
<dbReference type="PANTHER" id="PTHR45947:SF3">
    <property type="entry name" value="SULFOQUINOVOSYL TRANSFERASE SQD2"/>
    <property type="match status" value="1"/>
</dbReference>
<proteinExistence type="predicted"/>
<dbReference type="Gene3D" id="3.40.50.2000">
    <property type="entry name" value="Glycogen Phosphorylase B"/>
    <property type="match status" value="2"/>
</dbReference>
<dbReference type="InterPro" id="IPR028098">
    <property type="entry name" value="Glyco_trans_4-like_N"/>
</dbReference>
<dbReference type="GO" id="GO:1901137">
    <property type="term" value="P:carbohydrate derivative biosynthetic process"/>
    <property type="evidence" value="ECO:0007669"/>
    <property type="project" value="UniProtKB-ARBA"/>
</dbReference>
<dbReference type="CDD" id="cd03812">
    <property type="entry name" value="GT4_CapH-like"/>
    <property type="match status" value="1"/>
</dbReference>
<accession>A0A4Q5BAV2</accession>
<sequence length="377" mass="42528">MQHPIRVAQVMGAMVGGGLEATIMNHYRLLDHDKVQFDFIVQDDSTFVPSEEIESFGGRVFTIPSYKKLDKYMKECERVFSRVQPDIVHSNMNALSVFPLRAAKKVGISIRIAHSHSTANNKEIARTIIKNALRPFSKVYPTQLVACGEYSAEWLFGKRAVKQGKVHYIKNAVDLGKFSYNTSVRNRLRAELGITDKFVVGQIGRFTSQKNHAYALEVFSQLHTIMPNSVYIALGSGELLEATRRQSESLGVADSVYLLGQRDDSQNWYSAFDVLLFPSLYEGLPLTAIEAQASSLPIVASTNITREAFIEEDLTHILSLDNSPREWAKTIETIAVHPSDRELDRRTDLKAAGYDIHQSAQDMQEFYQRLVQKQPRA</sequence>
<dbReference type="RefSeq" id="WP_129851813.1">
    <property type="nucleotide sequence ID" value="NZ_RYUE01000008.1"/>
</dbReference>
<dbReference type="SUPFAM" id="SSF53756">
    <property type="entry name" value="UDP-Glycosyltransferase/glycogen phosphorylase"/>
    <property type="match status" value="1"/>
</dbReference>
<evidence type="ECO:0000256" key="1">
    <source>
        <dbReference type="ARBA" id="ARBA00022676"/>
    </source>
</evidence>
<gene>
    <name evidence="5" type="ORF">PG2072B_1472</name>
</gene>
<dbReference type="InterPro" id="IPR050194">
    <property type="entry name" value="Glycosyltransferase_grp1"/>
</dbReference>
<evidence type="ECO:0000256" key="2">
    <source>
        <dbReference type="ARBA" id="ARBA00022679"/>
    </source>
</evidence>
<feature type="domain" description="Glycosyl transferase family 1" evidence="3">
    <location>
        <begin position="185"/>
        <end position="338"/>
    </location>
</feature>
<keyword evidence="2 5" id="KW-0808">Transferase</keyword>
<dbReference type="Pfam" id="PF13439">
    <property type="entry name" value="Glyco_transf_4"/>
    <property type="match status" value="1"/>
</dbReference>
<evidence type="ECO:0000259" key="4">
    <source>
        <dbReference type="Pfam" id="PF13439"/>
    </source>
</evidence>
<dbReference type="AlphaFoldDB" id="A0A4Q5BAV2"/>
<evidence type="ECO:0000313" key="5">
    <source>
        <dbReference type="EMBL" id="RYQ67439.1"/>
    </source>
</evidence>
<dbReference type="Pfam" id="PF00534">
    <property type="entry name" value="Glycos_transf_1"/>
    <property type="match status" value="1"/>
</dbReference>
<dbReference type="Proteomes" id="UP000293268">
    <property type="component" value="Unassembled WGS sequence"/>
</dbReference>
<dbReference type="PANTHER" id="PTHR45947">
    <property type="entry name" value="SULFOQUINOVOSYL TRANSFERASE SQD2"/>
    <property type="match status" value="1"/>
</dbReference>
<comment type="caution">
    <text evidence="5">The sequence shown here is derived from an EMBL/GenBank/DDBJ whole genome shotgun (WGS) entry which is preliminary data.</text>
</comment>
<organism evidence="5 6">
    <name type="scientific">Bifidobacterium pseudolongum subsp. globosum</name>
    <dbReference type="NCBI Taxonomy" id="1690"/>
    <lineage>
        <taxon>Bacteria</taxon>
        <taxon>Bacillati</taxon>
        <taxon>Actinomycetota</taxon>
        <taxon>Actinomycetes</taxon>
        <taxon>Bifidobacteriales</taxon>
        <taxon>Bifidobacteriaceae</taxon>
        <taxon>Bifidobacterium</taxon>
    </lineage>
</organism>
<feature type="domain" description="Glycosyltransferase subfamily 4-like N-terminal" evidence="4">
    <location>
        <begin position="17"/>
        <end position="175"/>
    </location>
</feature>